<dbReference type="SUPFAM" id="SSF46689">
    <property type="entry name" value="Homeodomain-like"/>
    <property type="match status" value="1"/>
</dbReference>
<dbReference type="Gene3D" id="1.10.10.60">
    <property type="entry name" value="Homeodomain-like"/>
    <property type="match status" value="1"/>
</dbReference>
<evidence type="ECO:0000256" key="3">
    <source>
        <dbReference type="ARBA" id="ARBA00023163"/>
    </source>
</evidence>
<dbReference type="Gene3D" id="1.10.357.10">
    <property type="entry name" value="Tetracycline Repressor, domain 2"/>
    <property type="match status" value="1"/>
</dbReference>
<organism evidence="7 8">
    <name type="scientific">Cryptosporangium phraense</name>
    <dbReference type="NCBI Taxonomy" id="2593070"/>
    <lineage>
        <taxon>Bacteria</taxon>
        <taxon>Bacillati</taxon>
        <taxon>Actinomycetota</taxon>
        <taxon>Actinomycetes</taxon>
        <taxon>Cryptosporangiales</taxon>
        <taxon>Cryptosporangiaceae</taxon>
        <taxon>Cryptosporangium</taxon>
    </lineage>
</organism>
<feature type="region of interest" description="Disordered" evidence="5">
    <location>
        <begin position="1"/>
        <end position="32"/>
    </location>
</feature>
<evidence type="ECO:0000256" key="1">
    <source>
        <dbReference type="ARBA" id="ARBA00023015"/>
    </source>
</evidence>
<evidence type="ECO:0000256" key="4">
    <source>
        <dbReference type="PROSITE-ProRule" id="PRU00335"/>
    </source>
</evidence>
<protein>
    <submittedName>
        <fullName evidence="7">TetR family transcriptional regulator</fullName>
    </submittedName>
</protein>
<dbReference type="InterPro" id="IPR001647">
    <property type="entry name" value="HTH_TetR"/>
</dbReference>
<keyword evidence="8" id="KW-1185">Reference proteome</keyword>
<dbReference type="AlphaFoldDB" id="A0A545AG24"/>
<evidence type="ECO:0000256" key="5">
    <source>
        <dbReference type="SAM" id="MobiDB-lite"/>
    </source>
</evidence>
<dbReference type="GO" id="GO:0003700">
    <property type="term" value="F:DNA-binding transcription factor activity"/>
    <property type="evidence" value="ECO:0007669"/>
    <property type="project" value="TreeGrafter"/>
</dbReference>
<name>A0A545AG24_9ACTN</name>
<reference evidence="7 8" key="1">
    <citation type="submission" date="2019-07" db="EMBL/GenBank/DDBJ databases">
        <title>Cryptosporangium phraense sp. nov., isolated from plant litter.</title>
        <authorList>
            <person name="Suriyachadkun C."/>
        </authorList>
    </citation>
    <scope>NUCLEOTIDE SEQUENCE [LARGE SCALE GENOMIC DNA]</scope>
    <source>
        <strain evidence="7 8">A-T 5661</strain>
    </source>
</reference>
<sequence>MAGVGAGERGEDADGGGLARAVRAEERAAPEHSRERIAAAAAALADASGLPAVSMRKVATALGAGTASLYRYVTTRDELVALMVDAVNGELGYPRPTTGDWRADVLAIGADLRALYRRHPWLLDIQPGATGIGPNGVAYLEQGLAALSPLDRPAGTKLEAVAMLSGAVSLFARDEASGASGATPDGRAATARYLAAVVTPETYPHLAEALSSPPRDAPAEDLFERMLGNLLAGLLGVR</sequence>
<dbReference type="PANTHER" id="PTHR30055">
    <property type="entry name" value="HTH-TYPE TRANSCRIPTIONAL REGULATOR RUTR"/>
    <property type="match status" value="1"/>
</dbReference>
<proteinExistence type="predicted"/>
<feature type="DNA-binding region" description="H-T-H motif" evidence="4">
    <location>
        <begin position="54"/>
        <end position="73"/>
    </location>
</feature>
<dbReference type="InterPro" id="IPR004111">
    <property type="entry name" value="Repressor_TetR_C"/>
</dbReference>
<dbReference type="InterPro" id="IPR036271">
    <property type="entry name" value="Tet_transcr_reg_TetR-rel_C_sf"/>
</dbReference>
<dbReference type="GO" id="GO:0045892">
    <property type="term" value="P:negative regulation of DNA-templated transcription"/>
    <property type="evidence" value="ECO:0007669"/>
    <property type="project" value="InterPro"/>
</dbReference>
<dbReference type="Pfam" id="PF02909">
    <property type="entry name" value="TetR_C_1"/>
    <property type="match status" value="1"/>
</dbReference>
<dbReference type="GO" id="GO:0000976">
    <property type="term" value="F:transcription cis-regulatory region binding"/>
    <property type="evidence" value="ECO:0007669"/>
    <property type="project" value="TreeGrafter"/>
</dbReference>
<dbReference type="EMBL" id="VIRS01000045">
    <property type="protein sequence ID" value="TQS40231.1"/>
    <property type="molecule type" value="Genomic_DNA"/>
</dbReference>
<dbReference type="SUPFAM" id="SSF48498">
    <property type="entry name" value="Tetracyclin repressor-like, C-terminal domain"/>
    <property type="match status" value="1"/>
</dbReference>
<dbReference type="InterPro" id="IPR009057">
    <property type="entry name" value="Homeodomain-like_sf"/>
</dbReference>
<keyword evidence="1" id="KW-0805">Transcription regulation</keyword>
<feature type="compositionally biased region" description="Basic and acidic residues" evidence="5">
    <location>
        <begin position="22"/>
        <end position="32"/>
    </location>
</feature>
<accession>A0A545AG24</accession>
<keyword evidence="3" id="KW-0804">Transcription</keyword>
<gene>
    <name evidence="7" type="ORF">FL583_36040</name>
</gene>
<dbReference type="PROSITE" id="PS50977">
    <property type="entry name" value="HTH_TETR_2"/>
    <property type="match status" value="1"/>
</dbReference>
<evidence type="ECO:0000256" key="2">
    <source>
        <dbReference type="ARBA" id="ARBA00023125"/>
    </source>
</evidence>
<dbReference type="Proteomes" id="UP000317982">
    <property type="component" value="Unassembled WGS sequence"/>
</dbReference>
<feature type="domain" description="HTH tetR-type" evidence="6">
    <location>
        <begin position="31"/>
        <end position="91"/>
    </location>
</feature>
<dbReference type="InterPro" id="IPR050109">
    <property type="entry name" value="HTH-type_TetR-like_transc_reg"/>
</dbReference>
<keyword evidence="2 4" id="KW-0238">DNA-binding</keyword>
<evidence type="ECO:0000259" key="6">
    <source>
        <dbReference type="PROSITE" id="PS50977"/>
    </source>
</evidence>
<dbReference type="PANTHER" id="PTHR30055:SF151">
    <property type="entry name" value="TRANSCRIPTIONAL REGULATORY PROTEIN"/>
    <property type="match status" value="1"/>
</dbReference>
<dbReference type="OrthoDB" id="2570341at2"/>
<dbReference type="Pfam" id="PF00440">
    <property type="entry name" value="TetR_N"/>
    <property type="match status" value="1"/>
</dbReference>
<dbReference type="InParanoid" id="A0A545AG24"/>
<comment type="caution">
    <text evidence="7">The sequence shown here is derived from an EMBL/GenBank/DDBJ whole genome shotgun (WGS) entry which is preliminary data.</text>
</comment>
<evidence type="ECO:0000313" key="7">
    <source>
        <dbReference type="EMBL" id="TQS40231.1"/>
    </source>
</evidence>
<evidence type="ECO:0000313" key="8">
    <source>
        <dbReference type="Proteomes" id="UP000317982"/>
    </source>
</evidence>